<reference evidence="7 8" key="2">
    <citation type="journal article" date="2021" name="Int. J. Syst. Evol. Microbiol.">
        <title>Roseibium litorale sp. nov., isolated from a tidal flat sediment and proposal for the reclassification of Labrenzia polysiphoniae as Roseibium polysiphoniae comb. nov.</title>
        <authorList>
            <person name="Liu Y."/>
            <person name="Pei T."/>
            <person name="Du J."/>
            <person name="Chao M."/>
            <person name="Deng M.R."/>
            <person name="Zhu H."/>
        </authorList>
    </citation>
    <scope>NUCLEOTIDE SEQUENCE [LARGE SCALE GENOMIC DNA]</scope>
    <source>
        <strain evidence="7 8">4C16A</strain>
    </source>
</reference>
<dbReference type="SUPFAM" id="SSF58104">
    <property type="entry name" value="Methyl-accepting chemotaxis protein (MCP) signaling domain"/>
    <property type="match status" value="1"/>
</dbReference>
<dbReference type="SMART" id="SM00283">
    <property type="entry name" value="MA"/>
    <property type="match status" value="1"/>
</dbReference>
<protein>
    <submittedName>
        <fullName evidence="7">Methyl-accepting chemotaxis protein</fullName>
    </submittedName>
</protein>
<proteinExistence type="inferred from homology"/>
<evidence type="ECO:0000313" key="8">
    <source>
        <dbReference type="Proteomes" id="UP000632063"/>
    </source>
</evidence>
<comment type="caution">
    <text evidence="7">The sequence shown here is derived from an EMBL/GenBank/DDBJ whole genome shotgun (WGS) entry which is preliminary data.</text>
</comment>
<evidence type="ECO:0000256" key="1">
    <source>
        <dbReference type="ARBA" id="ARBA00023224"/>
    </source>
</evidence>
<sequence>MFGIRKFSDLKFGHKVWGGLGTILLLTGVLGATAVFNLFALTRNADVTDKASAALASLHQVLGAQRTFLDHPSREHAEATAGQIQGLVDSLRRLETVIADGSESHQSVHQSQILLGDYGERFSKVAVEVKDQADASRAIAAATLQLAGLASTISKEVAEEQRKAAEAATAARKTQSSARGYGSQAGVLREEATRLDEKFGKSSQFKQKDMTPETALEIEASLARMVEAGTALETARIDGVSGETLKGVAENTRLLQTGIPDLLAETNLFNKMGKKKTVADLIETIKSQAPELRVAAYRSLDSQLGDAIGRQAHLSSLADISASGNTLALTAASLQADTISFQKEDTGQGKVILNKIGMLKTSAEELAKSSDVLPAAASAISAMPEAILTFEQAFQSMSHSRTASEAGIADLQRLSDELAVEISGIVTTQSKDSRAAGSNAVVVICSALAATLALGVLLAMLLHRAIAQPIRATTELMLRLAHGETGIKITGTDRGDEIGDMNRTVEVFRTNALERQKLQEEQAREEDLARQRQLRIEHLIAGFREKAASILSAVDGTAQDLDSTARALTDMARESSGHADRTLSASGEASQSVQTVASAAEELAASIGEISRQVTQTTGVVDQATSSTRATNELVAGLSASAAKIGEVVTLIRAIAEQTNLLALNATIEAARAGDAGRGFAVVASEVKELATQTSKATEDIASQIASIQGATRDSAEAIAGISGVMEDVSRYTTAIASAVSQQGTATTEITRNVQQAAQGTKEVSLSMSELSQTVSLTSRSAGQVLNASGDLAEKTDLLKAEVESFLSAVAAS</sequence>
<organism evidence="7 8">
    <name type="scientific">Roseibium litorale</name>
    <dbReference type="NCBI Taxonomy" id="2803841"/>
    <lineage>
        <taxon>Bacteria</taxon>
        <taxon>Pseudomonadati</taxon>
        <taxon>Pseudomonadota</taxon>
        <taxon>Alphaproteobacteria</taxon>
        <taxon>Hyphomicrobiales</taxon>
        <taxon>Stappiaceae</taxon>
        <taxon>Roseibium</taxon>
    </lineage>
</organism>
<name>A0ABR9CQW4_9HYPH</name>
<dbReference type="InterPro" id="IPR004089">
    <property type="entry name" value="MCPsignal_dom"/>
</dbReference>
<dbReference type="PRINTS" id="PR00260">
    <property type="entry name" value="CHEMTRNSDUCR"/>
</dbReference>
<evidence type="ECO:0000313" key="7">
    <source>
        <dbReference type="EMBL" id="MBD8893258.1"/>
    </source>
</evidence>
<dbReference type="EMBL" id="JACYXI010000012">
    <property type="protein sequence ID" value="MBD8893258.1"/>
    <property type="molecule type" value="Genomic_DNA"/>
</dbReference>
<dbReference type="InterPro" id="IPR003660">
    <property type="entry name" value="HAMP_dom"/>
</dbReference>
<reference evidence="8" key="1">
    <citation type="submission" date="2020-09" db="EMBL/GenBank/DDBJ databases">
        <title>The genome sequence of strain Labrenzia suaedae 4C16A.</title>
        <authorList>
            <person name="Liu Y."/>
        </authorList>
    </citation>
    <scope>NUCLEOTIDE SEQUENCE [LARGE SCALE GENOMIC DNA]</scope>
    <source>
        <strain evidence="8">4C16A</strain>
    </source>
</reference>
<keyword evidence="4" id="KW-1133">Transmembrane helix</keyword>
<accession>A0ABR9CQW4</accession>
<dbReference type="PANTHER" id="PTHR32089:SF112">
    <property type="entry name" value="LYSOZYME-LIKE PROTEIN-RELATED"/>
    <property type="match status" value="1"/>
</dbReference>
<evidence type="ECO:0000256" key="4">
    <source>
        <dbReference type="SAM" id="Phobius"/>
    </source>
</evidence>
<dbReference type="Pfam" id="PF00015">
    <property type="entry name" value="MCPsignal"/>
    <property type="match status" value="1"/>
</dbReference>
<keyword evidence="1 3" id="KW-0807">Transducer</keyword>
<evidence type="ECO:0000256" key="2">
    <source>
        <dbReference type="ARBA" id="ARBA00029447"/>
    </source>
</evidence>
<gene>
    <name evidence="7" type="ORF">IG616_17070</name>
</gene>
<dbReference type="Pfam" id="PF00672">
    <property type="entry name" value="HAMP"/>
    <property type="match status" value="1"/>
</dbReference>
<keyword evidence="8" id="KW-1185">Reference proteome</keyword>
<dbReference type="Gene3D" id="6.10.340.10">
    <property type="match status" value="1"/>
</dbReference>
<dbReference type="Proteomes" id="UP000632063">
    <property type="component" value="Unassembled WGS sequence"/>
</dbReference>
<dbReference type="SMART" id="SM00304">
    <property type="entry name" value="HAMP"/>
    <property type="match status" value="1"/>
</dbReference>
<dbReference type="Gene3D" id="1.10.287.950">
    <property type="entry name" value="Methyl-accepting chemotaxis protein"/>
    <property type="match status" value="1"/>
</dbReference>
<feature type="domain" description="HAMP" evidence="6">
    <location>
        <begin position="464"/>
        <end position="517"/>
    </location>
</feature>
<evidence type="ECO:0000259" key="5">
    <source>
        <dbReference type="PROSITE" id="PS50111"/>
    </source>
</evidence>
<feature type="domain" description="Methyl-accepting transducer" evidence="5">
    <location>
        <begin position="557"/>
        <end position="779"/>
    </location>
</feature>
<feature type="transmembrane region" description="Helical" evidence="4">
    <location>
        <begin position="440"/>
        <end position="462"/>
    </location>
</feature>
<comment type="similarity">
    <text evidence="2">Belongs to the methyl-accepting chemotaxis (MCP) protein family.</text>
</comment>
<dbReference type="PROSITE" id="PS50885">
    <property type="entry name" value="HAMP"/>
    <property type="match status" value="1"/>
</dbReference>
<dbReference type="PANTHER" id="PTHR32089">
    <property type="entry name" value="METHYL-ACCEPTING CHEMOTAXIS PROTEIN MCPB"/>
    <property type="match status" value="1"/>
</dbReference>
<dbReference type="RefSeq" id="WP_192149387.1">
    <property type="nucleotide sequence ID" value="NZ_JACYXI010000012.1"/>
</dbReference>
<dbReference type="InterPro" id="IPR004090">
    <property type="entry name" value="Chemotax_Me-accpt_rcpt"/>
</dbReference>
<dbReference type="PROSITE" id="PS50111">
    <property type="entry name" value="CHEMOTAXIS_TRANSDUC_2"/>
    <property type="match status" value="1"/>
</dbReference>
<keyword evidence="4" id="KW-0812">Transmembrane</keyword>
<keyword evidence="4" id="KW-0472">Membrane</keyword>
<evidence type="ECO:0000259" key="6">
    <source>
        <dbReference type="PROSITE" id="PS50885"/>
    </source>
</evidence>
<evidence type="ECO:0000256" key="3">
    <source>
        <dbReference type="PROSITE-ProRule" id="PRU00284"/>
    </source>
</evidence>